<feature type="transmembrane region" description="Helical" evidence="8">
    <location>
        <begin position="168"/>
        <end position="187"/>
    </location>
</feature>
<dbReference type="EMBL" id="CAJJDM010000109">
    <property type="protein sequence ID" value="CAD8098013.1"/>
    <property type="molecule type" value="Genomic_DNA"/>
</dbReference>
<dbReference type="GO" id="GO:0005794">
    <property type="term" value="C:Golgi apparatus"/>
    <property type="evidence" value="ECO:0007669"/>
    <property type="project" value="TreeGrafter"/>
</dbReference>
<dbReference type="PROSITE" id="PS50216">
    <property type="entry name" value="DHHC"/>
    <property type="match status" value="1"/>
</dbReference>
<gene>
    <name evidence="10" type="ORF">PPRIM_AZ9-3.1.T1060006</name>
</gene>
<comment type="subcellular location">
    <subcellularLocation>
        <location evidence="1">Membrane</location>
        <topology evidence="1">Multi-pass membrane protein</topology>
    </subcellularLocation>
</comment>
<sequence length="188" mass="21693">MKQQEAFFQNDSCQIQKDETNGILEIENDQPFKPHYGNNFMFKFSDGQPQITIGPHWPLSLCVIFTIIVGTYFISTTIYLKSGIWYSLASILSGLILEISFLRVFLKNPGVNFTLTEVTRNEKSCQPCKLKKEQGTYHCYECDICVRGYDHHCPWVGKCIGEGNIMEFQLFLLSFLLFFVCNIFLVLI</sequence>
<dbReference type="Pfam" id="PF01529">
    <property type="entry name" value="DHHC"/>
    <property type="match status" value="1"/>
</dbReference>
<dbReference type="GO" id="GO:0019706">
    <property type="term" value="F:protein-cysteine S-palmitoyltransferase activity"/>
    <property type="evidence" value="ECO:0007669"/>
    <property type="project" value="UniProtKB-EC"/>
</dbReference>
<keyword evidence="6 8" id="KW-0012">Acyltransferase</keyword>
<comment type="catalytic activity">
    <reaction evidence="8">
        <text>L-cysteinyl-[protein] + hexadecanoyl-CoA = S-hexadecanoyl-L-cysteinyl-[protein] + CoA</text>
        <dbReference type="Rhea" id="RHEA:36683"/>
        <dbReference type="Rhea" id="RHEA-COMP:10131"/>
        <dbReference type="Rhea" id="RHEA-COMP:11032"/>
        <dbReference type="ChEBI" id="CHEBI:29950"/>
        <dbReference type="ChEBI" id="CHEBI:57287"/>
        <dbReference type="ChEBI" id="CHEBI:57379"/>
        <dbReference type="ChEBI" id="CHEBI:74151"/>
        <dbReference type="EC" id="2.3.1.225"/>
    </reaction>
</comment>
<dbReference type="Proteomes" id="UP000688137">
    <property type="component" value="Unassembled WGS sequence"/>
</dbReference>
<evidence type="ECO:0000313" key="10">
    <source>
        <dbReference type="EMBL" id="CAD8098013.1"/>
    </source>
</evidence>
<evidence type="ECO:0000256" key="6">
    <source>
        <dbReference type="ARBA" id="ARBA00023315"/>
    </source>
</evidence>
<evidence type="ECO:0000313" key="11">
    <source>
        <dbReference type="Proteomes" id="UP000688137"/>
    </source>
</evidence>
<accession>A0A8S1P4P8</accession>
<dbReference type="GO" id="GO:0005783">
    <property type="term" value="C:endoplasmic reticulum"/>
    <property type="evidence" value="ECO:0007669"/>
    <property type="project" value="TreeGrafter"/>
</dbReference>
<dbReference type="AlphaFoldDB" id="A0A8S1P4P8"/>
<keyword evidence="5 8" id="KW-0472">Membrane</keyword>
<evidence type="ECO:0000256" key="8">
    <source>
        <dbReference type="RuleBase" id="RU079119"/>
    </source>
</evidence>
<dbReference type="PANTHER" id="PTHR22883">
    <property type="entry name" value="ZINC FINGER DHHC DOMAIN CONTAINING PROTEIN"/>
    <property type="match status" value="1"/>
</dbReference>
<feature type="domain" description="Palmitoyltransferase DHHC" evidence="9">
    <location>
        <begin position="121"/>
        <end position="187"/>
    </location>
</feature>
<evidence type="ECO:0000256" key="4">
    <source>
        <dbReference type="ARBA" id="ARBA00022989"/>
    </source>
</evidence>
<evidence type="ECO:0000256" key="7">
    <source>
        <dbReference type="ARBA" id="ARBA00038298"/>
    </source>
</evidence>
<organism evidence="10 11">
    <name type="scientific">Paramecium primaurelia</name>
    <dbReference type="NCBI Taxonomy" id="5886"/>
    <lineage>
        <taxon>Eukaryota</taxon>
        <taxon>Sar</taxon>
        <taxon>Alveolata</taxon>
        <taxon>Ciliophora</taxon>
        <taxon>Intramacronucleata</taxon>
        <taxon>Oligohymenophorea</taxon>
        <taxon>Peniculida</taxon>
        <taxon>Parameciidae</taxon>
        <taxon>Paramecium</taxon>
    </lineage>
</organism>
<feature type="transmembrane region" description="Helical" evidence="8">
    <location>
        <begin position="57"/>
        <end position="78"/>
    </location>
</feature>
<protein>
    <recommendedName>
        <fullName evidence="8">Palmitoyltransferase</fullName>
        <ecNumber evidence="8">2.3.1.225</ecNumber>
    </recommendedName>
</protein>
<evidence type="ECO:0000256" key="3">
    <source>
        <dbReference type="ARBA" id="ARBA00022692"/>
    </source>
</evidence>
<comment type="caution">
    <text evidence="10">The sequence shown here is derived from an EMBL/GenBank/DDBJ whole genome shotgun (WGS) entry which is preliminary data.</text>
</comment>
<keyword evidence="4 8" id="KW-1133">Transmembrane helix</keyword>
<proteinExistence type="inferred from homology"/>
<dbReference type="GO" id="GO:0016020">
    <property type="term" value="C:membrane"/>
    <property type="evidence" value="ECO:0007669"/>
    <property type="project" value="UniProtKB-SubCell"/>
</dbReference>
<dbReference type="PANTHER" id="PTHR22883:SF23">
    <property type="entry name" value="PALMITOYLTRANSFERASE ZDHHC6"/>
    <property type="match status" value="1"/>
</dbReference>
<dbReference type="InterPro" id="IPR001594">
    <property type="entry name" value="Palmitoyltrfase_DHHC"/>
</dbReference>
<dbReference type="GO" id="GO:0006612">
    <property type="term" value="P:protein targeting to membrane"/>
    <property type="evidence" value="ECO:0007669"/>
    <property type="project" value="TreeGrafter"/>
</dbReference>
<keyword evidence="3 8" id="KW-0812">Transmembrane</keyword>
<comment type="similarity">
    <text evidence="7">Belongs to the DHHC palmitoyltransferase family. PFA5 subfamily.</text>
</comment>
<comment type="domain">
    <text evidence="8">The DHHC domain is required for palmitoyltransferase activity.</text>
</comment>
<evidence type="ECO:0000256" key="1">
    <source>
        <dbReference type="ARBA" id="ARBA00004141"/>
    </source>
</evidence>
<keyword evidence="11" id="KW-1185">Reference proteome</keyword>
<keyword evidence="2 8" id="KW-0808">Transferase</keyword>
<name>A0A8S1P4P8_PARPR</name>
<evidence type="ECO:0000256" key="2">
    <source>
        <dbReference type="ARBA" id="ARBA00022679"/>
    </source>
</evidence>
<reference evidence="10" key="1">
    <citation type="submission" date="2021-01" db="EMBL/GenBank/DDBJ databases">
        <authorList>
            <consortium name="Genoscope - CEA"/>
            <person name="William W."/>
        </authorList>
    </citation>
    <scope>NUCLEOTIDE SEQUENCE</scope>
</reference>
<dbReference type="OMA" id="VCNIFLV"/>
<feature type="transmembrane region" description="Helical" evidence="8">
    <location>
        <begin position="84"/>
        <end position="106"/>
    </location>
</feature>
<evidence type="ECO:0000256" key="5">
    <source>
        <dbReference type="ARBA" id="ARBA00023136"/>
    </source>
</evidence>
<dbReference type="InterPro" id="IPR039859">
    <property type="entry name" value="PFA4/ZDH16/20/ERF2-like"/>
</dbReference>
<evidence type="ECO:0000259" key="9">
    <source>
        <dbReference type="Pfam" id="PF01529"/>
    </source>
</evidence>
<dbReference type="EC" id="2.3.1.225" evidence="8"/>